<organism evidence="5 6">
    <name type="scientific">Vigna mungo</name>
    <name type="common">Black gram</name>
    <name type="synonym">Phaseolus mungo</name>
    <dbReference type="NCBI Taxonomy" id="3915"/>
    <lineage>
        <taxon>Eukaryota</taxon>
        <taxon>Viridiplantae</taxon>
        <taxon>Streptophyta</taxon>
        <taxon>Embryophyta</taxon>
        <taxon>Tracheophyta</taxon>
        <taxon>Spermatophyta</taxon>
        <taxon>Magnoliopsida</taxon>
        <taxon>eudicotyledons</taxon>
        <taxon>Gunneridae</taxon>
        <taxon>Pentapetalae</taxon>
        <taxon>rosids</taxon>
        <taxon>fabids</taxon>
        <taxon>Fabales</taxon>
        <taxon>Fabaceae</taxon>
        <taxon>Papilionoideae</taxon>
        <taxon>50 kb inversion clade</taxon>
        <taxon>NPAAA clade</taxon>
        <taxon>indigoferoid/millettioid clade</taxon>
        <taxon>Phaseoleae</taxon>
        <taxon>Vigna</taxon>
    </lineage>
</organism>
<dbReference type="AlphaFoldDB" id="A0AAQ3S609"/>
<keyword evidence="2 4" id="KW-1133">Transmembrane helix</keyword>
<evidence type="ECO:0000313" key="6">
    <source>
        <dbReference type="Proteomes" id="UP001374535"/>
    </source>
</evidence>
<dbReference type="PANTHER" id="PTHR31218">
    <property type="entry name" value="WAT1-RELATED PROTEIN"/>
    <property type="match status" value="1"/>
</dbReference>
<dbReference type="GO" id="GO:0022857">
    <property type="term" value="F:transmembrane transporter activity"/>
    <property type="evidence" value="ECO:0007669"/>
    <property type="project" value="InterPro"/>
</dbReference>
<evidence type="ECO:0000313" key="5">
    <source>
        <dbReference type="EMBL" id="WVZ18677.1"/>
    </source>
</evidence>
<evidence type="ECO:0000256" key="3">
    <source>
        <dbReference type="ARBA" id="ARBA00023136"/>
    </source>
</evidence>
<sequence>MLLTMMEEVRWRNSNSQVKVLGTIASIAGEFIVILYKGPLIFKKHSTNFSNQILQFLTQLNWILGGIFCIADSLFLLQCGTYIRLLFLFNQTLFTMKKNGLTLVYKKFKLFYQTS</sequence>
<accession>A0AAQ3S609</accession>
<proteinExistence type="predicted"/>
<feature type="transmembrane region" description="Helical" evidence="4">
    <location>
        <begin position="62"/>
        <end position="89"/>
    </location>
</feature>
<keyword evidence="1 4" id="KW-0812">Transmembrane</keyword>
<evidence type="ECO:0000256" key="2">
    <source>
        <dbReference type="ARBA" id="ARBA00022989"/>
    </source>
</evidence>
<dbReference type="GO" id="GO:0016020">
    <property type="term" value="C:membrane"/>
    <property type="evidence" value="ECO:0007669"/>
    <property type="project" value="InterPro"/>
</dbReference>
<keyword evidence="6" id="KW-1185">Reference proteome</keyword>
<protein>
    <recommendedName>
        <fullName evidence="7">WAT1-related protein</fullName>
    </recommendedName>
</protein>
<feature type="transmembrane region" description="Helical" evidence="4">
    <location>
        <begin position="20"/>
        <end position="42"/>
    </location>
</feature>
<reference evidence="5 6" key="1">
    <citation type="journal article" date="2023" name="Life. Sci Alliance">
        <title>Evolutionary insights into 3D genome organization and epigenetic landscape of Vigna mungo.</title>
        <authorList>
            <person name="Junaid A."/>
            <person name="Singh B."/>
            <person name="Bhatia S."/>
        </authorList>
    </citation>
    <scope>NUCLEOTIDE SEQUENCE [LARGE SCALE GENOMIC DNA]</scope>
    <source>
        <strain evidence="5">Urdbean</strain>
    </source>
</reference>
<dbReference type="EMBL" id="CP144699">
    <property type="protein sequence ID" value="WVZ18677.1"/>
    <property type="molecule type" value="Genomic_DNA"/>
</dbReference>
<keyword evidence="3 4" id="KW-0472">Membrane</keyword>
<evidence type="ECO:0008006" key="7">
    <source>
        <dbReference type="Google" id="ProtNLM"/>
    </source>
</evidence>
<evidence type="ECO:0000256" key="1">
    <source>
        <dbReference type="ARBA" id="ARBA00022692"/>
    </source>
</evidence>
<name>A0AAQ3S609_VIGMU</name>
<gene>
    <name evidence="5" type="ORF">V8G54_005999</name>
</gene>
<dbReference type="Proteomes" id="UP001374535">
    <property type="component" value="Chromosome 2"/>
</dbReference>
<dbReference type="InterPro" id="IPR030184">
    <property type="entry name" value="WAT1-related"/>
</dbReference>
<evidence type="ECO:0000256" key="4">
    <source>
        <dbReference type="SAM" id="Phobius"/>
    </source>
</evidence>